<evidence type="ECO:0008006" key="3">
    <source>
        <dbReference type="Google" id="ProtNLM"/>
    </source>
</evidence>
<dbReference type="RefSeq" id="WP_089533756.1">
    <property type="nucleotide sequence ID" value="NZ_CP022437.1"/>
</dbReference>
<evidence type="ECO:0000313" key="1">
    <source>
        <dbReference type="EMBL" id="ASN06760.1"/>
    </source>
</evidence>
<sequence length="155" mass="17855">MYFIQKIISVILILVMLSACSNEEKVLEIKDKSFAETLLINKVVDNVSGSSGEPIVIKEDQRIIKLLTMVEGMNVKKGDYDKFINKLRIRDSYSFSISDEEKLTTGTYVAYSFYVLEDGTFFFIQNTGDAIKRYITTKKYPDMLNKIKETLEIDF</sequence>
<keyword evidence="2" id="KW-1185">Reference proteome</keyword>
<protein>
    <recommendedName>
        <fullName evidence="3">Lipoprotein</fullName>
    </recommendedName>
</protein>
<organism evidence="1 2">
    <name type="scientific">Virgibacillus necropolis</name>
    <dbReference type="NCBI Taxonomy" id="163877"/>
    <lineage>
        <taxon>Bacteria</taxon>
        <taxon>Bacillati</taxon>
        <taxon>Bacillota</taxon>
        <taxon>Bacilli</taxon>
        <taxon>Bacillales</taxon>
        <taxon>Bacillaceae</taxon>
        <taxon>Virgibacillus</taxon>
    </lineage>
</organism>
<dbReference type="PROSITE" id="PS51257">
    <property type="entry name" value="PROKAR_LIPOPROTEIN"/>
    <property type="match status" value="1"/>
</dbReference>
<dbReference type="Proteomes" id="UP000204391">
    <property type="component" value="Chromosome"/>
</dbReference>
<accession>A0A221MGK5</accession>
<dbReference type="EMBL" id="CP022437">
    <property type="protein sequence ID" value="ASN06760.1"/>
    <property type="molecule type" value="Genomic_DNA"/>
</dbReference>
<dbReference type="OrthoDB" id="2878060at2"/>
<proteinExistence type="predicted"/>
<evidence type="ECO:0000313" key="2">
    <source>
        <dbReference type="Proteomes" id="UP000204391"/>
    </source>
</evidence>
<name>A0A221MGK5_9BACI</name>
<dbReference type="AlphaFoldDB" id="A0A221MGK5"/>
<dbReference type="KEGG" id="vne:CFK40_17915"/>
<reference evidence="1 2" key="1">
    <citation type="journal article" date="2003" name="Int. J. Syst. Evol. Microbiol.">
        <title>Virgibacillus carmonensis sp. nov., Virgibacillus necropolis sp. nov. and Virgibacillus picturae sp. nov., three novel species isolated from deteriorated mural paintings, transfer of the species of the genus salibacillus to Virgibacillus, as Virgibacillus marismortui comb. nov. and Virgibacillus salexigens comb. nov., and emended description of the genus Virgibacillus.</title>
        <authorList>
            <person name="Heyrman J."/>
            <person name="Logan N.A."/>
            <person name="Busse H.J."/>
            <person name="Balcaen A."/>
            <person name="Lebbe L."/>
            <person name="Rodriguez-Diaz M."/>
            <person name="Swings J."/>
            <person name="De Vos P."/>
        </authorList>
    </citation>
    <scope>NUCLEOTIDE SEQUENCE [LARGE SCALE GENOMIC DNA]</scope>
    <source>
        <strain evidence="1 2">LMG 19488</strain>
    </source>
</reference>
<gene>
    <name evidence="1" type="ORF">CFK40_17915</name>
</gene>